<keyword evidence="4 7" id="KW-0012">Acyltransferase</keyword>
<dbReference type="CDD" id="cd00751">
    <property type="entry name" value="thiolase"/>
    <property type="match status" value="1"/>
</dbReference>
<dbReference type="NCBIfam" id="TIGR01930">
    <property type="entry name" value="AcCoA-C-Actrans"/>
    <property type="match status" value="1"/>
</dbReference>
<name>A0A075FGS6_9EURY</name>
<comment type="similarity">
    <text evidence="1">Belongs to the thiolase-like superfamily. Thiolase family.</text>
</comment>
<reference evidence="7" key="1">
    <citation type="journal article" date="2014" name="Genome Biol. Evol.">
        <title>Pangenome evidence for extensive interdomain horizontal transfer affecting lineage core and shell genes in uncultured planktonic thaumarchaeota and euryarchaeota.</title>
        <authorList>
            <person name="Deschamps P."/>
            <person name="Zivanovic Y."/>
            <person name="Moreira D."/>
            <person name="Rodriguez-Valera F."/>
            <person name="Lopez-Garcia P."/>
        </authorList>
    </citation>
    <scope>NUCLEOTIDE SEQUENCE</scope>
</reference>
<evidence type="ECO:0000256" key="3">
    <source>
        <dbReference type="ARBA" id="ARBA00023229"/>
    </source>
</evidence>
<proteinExistence type="inferred from homology"/>
<dbReference type="InterPro" id="IPR020613">
    <property type="entry name" value="Thiolase_CS"/>
</dbReference>
<organism evidence="7">
    <name type="scientific">uncultured marine group II/III euryarchaeote AD1000_04_B09</name>
    <dbReference type="NCBI Taxonomy" id="1457704"/>
    <lineage>
        <taxon>Archaea</taxon>
        <taxon>Methanobacteriati</taxon>
        <taxon>Methanobacteriota</taxon>
        <taxon>environmental samples</taxon>
    </lineage>
</organism>
<evidence type="ECO:0000259" key="6">
    <source>
        <dbReference type="Pfam" id="PF02803"/>
    </source>
</evidence>
<evidence type="ECO:0000256" key="2">
    <source>
        <dbReference type="ARBA" id="ARBA00022679"/>
    </source>
</evidence>
<dbReference type="EMBL" id="KF900310">
    <property type="protein sequence ID" value="AIE90449.1"/>
    <property type="molecule type" value="Genomic_DNA"/>
</dbReference>
<evidence type="ECO:0000256" key="4">
    <source>
        <dbReference type="ARBA" id="ARBA00023315"/>
    </source>
</evidence>
<keyword evidence="2 7" id="KW-0808">Transferase</keyword>
<gene>
    <name evidence="7" type="primary">atoB</name>
</gene>
<sequence>MLSSTATAPIRDCRGAASIGPLKVASPLEQVMPRAVICAYARTPFGKYHGALSRYSATELGAMAVKELLERAGIAPGSGLIDQVYMGHVLQTGAGQAPARQAAMNAGLPVTTPCTTINKVCGSSLKAAMIAATEVRAGISNMVVAGGMESMSNAPHFTRGARRGADVSYAALESVLVHDGLEDAYTGEAMGNTGETIAGEHGITREQSDAFAIRSHALANKAWDEGWLDKEVFAVGGLARDEGIRPDSSMDSLAGLRTVFRDDGQVTAGNSSQVSDGASAILIASEEAAVEHGLPILARIVDFATSGVESHRVMSAPISTVGKLLEKNSMSMDDIDILEHNEAFAAASCAIQMVLGVPEDRFNPHGGAVAVGHPLGATGTRCLMTLVNAMERIEGRRGIVTICLGGGNAVAMMVERD</sequence>
<accession>A0A075FGS6</accession>
<dbReference type="Gene3D" id="3.40.47.10">
    <property type="match status" value="2"/>
</dbReference>
<dbReference type="Pfam" id="PF02803">
    <property type="entry name" value="Thiolase_C"/>
    <property type="match status" value="1"/>
</dbReference>
<dbReference type="InterPro" id="IPR002155">
    <property type="entry name" value="Thiolase"/>
</dbReference>
<dbReference type="EC" id="2.3.1.9" evidence="7"/>
<evidence type="ECO:0000313" key="7">
    <source>
        <dbReference type="EMBL" id="AIE90449.1"/>
    </source>
</evidence>
<dbReference type="PANTHER" id="PTHR18919:SF107">
    <property type="entry name" value="ACETYL-COA ACETYLTRANSFERASE, CYTOSOLIC"/>
    <property type="match status" value="1"/>
</dbReference>
<dbReference type="Pfam" id="PF00108">
    <property type="entry name" value="Thiolase_N"/>
    <property type="match status" value="1"/>
</dbReference>
<dbReference type="GO" id="GO:0003985">
    <property type="term" value="F:acetyl-CoA C-acetyltransferase activity"/>
    <property type="evidence" value="ECO:0007669"/>
    <property type="project" value="UniProtKB-EC"/>
</dbReference>
<dbReference type="PROSITE" id="PS00737">
    <property type="entry name" value="THIOLASE_2"/>
    <property type="match status" value="1"/>
</dbReference>
<dbReference type="InterPro" id="IPR020617">
    <property type="entry name" value="Thiolase_C"/>
</dbReference>
<feature type="domain" description="Thiolase C-terminal" evidence="6">
    <location>
        <begin position="295"/>
        <end position="416"/>
    </location>
</feature>
<protein>
    <submittedName>
        <fullName evidence="7">Acetyl-CoA acetyltransferase (AtoB)</fullName>
        <ecNumber evidence="7">2.3.1.9</ecNumber>
    </submittedName>
</protein>
<dbReference type="InterPro" id="IPR020610">
    <property type="entry name" value="Thiolase_AS"/>
</dbReference>
<dbReference type="PROSITE" id="PS00099">
    <property type="entry name" value="THIOLASE_3"/>
    <property type="match status" value="1"/>
</dbReference>
<dbReference type="GO" id="GO:0008299">
    <property type="term" value="P:isoprenoid biosynthetic process"/>
    <property type="evidence" value="ECO:0007669"/>
    <property type="project" value="UniProtKB-KW"/>
</dbReference>
<dbReference type="PIRSF" id="PIRSF000429">
    <property type="entry name" value="Ac-CoA_Ac_transf"/>
    <property type="match status" value="1"/>
</dbReference>
<evidence type="ECO:0000256" key="1">
    <source>
        <dbReference type="ARBA" id="ARBA00010982"/>
    </source>
</evidence>
<dbReference type="PANTHER" id="PTHR18919">
    <property type="entry name" value="ACETYL-COA C-ACYLTRANSFERASE"/>
    <property type="match status" value="1"/>
</dbReference>
<evidence type="ECO:0000259" key="5">
    <source>
        <dbReference type="Pfam" id="PF00108"/>
    </source>
</evidence>
<dbReference type="SUPFAM" id="SSF53901">
    <property type="entry name" value="Thiolase-like"/>
    <property type="match status" value="2"/>
</dbReference>
<dbReference type="AlphaFoldDB" id="A0A075FGS6"/>
<dbReference type="InterPro" id="IPR016039">
    <property type="entry name" value="Thiolase-like"/>
</dbReference>
<keyword evidence="3" id="KW-0414">Isoprene biosynthesis</keyword>
<dbReference type="InterPro" id="IPR020616">
    <property type="entry name" value="Thiolase_N"/>
</dbReference>
<feature type="domain" description="Thiolase N-terminal" evidence="5">
    <location>
        <begin position="36"/>
        <end position="287"/>
    </location>
</feature>